<dbReference type="PROSITE" id="PS51257">
    <property type="entry name" value="PROKAR_LIPOPROTEIN"/>
    <property type="match status" value="1"/>
</dbReference>
<feature type="transmembrane region" description="Helical" evidence="7">
    <location>
        <begin position="105"/>
        <end position="127"/>
    </location>
</feature>
<feature type="transmembrane region" description="Helical" evidence="7">
    <location>
        <begin position="139"/>
        <end position="158"/>
    </location>
</feature>
<feature type="transmembrane region" description="Helical" evidence="7">
    <location>
        <begin position="404"/>
        <end position="424"/>
    </location>
</feature>
<dbReference type="GO" id="GO:0005886">
    <property type="term" value="C:plasma membrane"/>
    <property type="evidence" value="ECO:0007669"/>
    <property type="project" value="UniProtKB-SubCell"/>
</dbReference>
<evidence type="ECO:0000259" key="8">
    <source>
        <dbReference type="PROSITE" id="PS50850"/>
    </source>
</evidence>
<dbReference type="InterPro" id="IPR011701">
    <property type="entry name" value="MFS"/>
</dbReference>
<dbReference type="Gene3D" id="1.20.1250.20">
    <property type="entry name" value="MFS general substrate transporter like domains"/>
    <property type="match status" value="1"/>
</dbReference>
<feature type="transmembrane region" description="Helical" evidence="7">
    <location>
        <begin position="12"/>
        <end position="36"/>
    </location>
</feature>
<dbReference type="OrthoDB" id="9807274at2"/>
<dbReference type="InterPro" id="IPR036259">
    <property type="entry name" value="MFS_trans_sf"/>
</dbReference>
<protein>
    <submittedName>
        <fullName evidence="9">Antiseptic resistance protein</fullName>
    </submittedName>
</protein>
<dbReference type="eggNOG" id="COG0477">
    <property type="taxonomic scope" value="Bacteria"/>
</dbReference>
<dbReference type="PROSITE" id="PS50850">
    <property type="entry name" value="MFS"/>
    <property type="match status" value="1"/>
</dbReference>
<dbReference type="GO" id="GO:0022857">
    <property type="term" value="F:transmembrane transporter activity"/>
    <property type="evidence" value="ECO:0007669"/>
    <property type="project" value="InterPro"/>
</dbReference>
<comment type="subcellular location">
    <subcellularLocation>
        <location evidence="1">Cell membrane</location>
        <topology evidence="1">Multi-pass membrane protein</topology>
    </subcellularLocation>
</comment>
<dbReference type="PANTHER" id="PTHR42718">
    <property type="entry name" value="MAJOR FACILITATOR SUPERFAMILY MULTIDRUG TRANSPORTER MFSC"/>
    <property type="match status" value="1"/>
</dbReference>
<feature type="transmembrane region" description="Helical" evidence="7">
    <location>
        <begin position="80"/>
        <end position="99"/>
    </location>
</feature>
<dbReference type="CDD" id="cd17321">
    <property type="entry name" value="MFS_MMR_MDR_like"/>
    <property type="match status" value="1"/>
</dbReference>
<dbReference type="SUPFAM" id="SSF103473">
    <property type="entry name" value="MFS general substrate transporter"/>
    <property type="match status" value="1"/>
</dbReference>
<evidence type="ECO:0000256" key="5">
    <source>
        <dbReference type="ARBA" id="ARBA00022989"/>
    </source>
</evidence>
<evidence type="ECO:0000256" key="7">
    <source>
        <dbReference type="SAM" id="Phobius"/>
    </source>
</evidence>
<dbReference type="AlphaFoldDB" id="A0A1U9Z201"/>
<proteinExistence type="predicted"/>
<feature type="transmembrane region" description="Helical" evidence="7">
    <location>
        <begin position="472"/>
        <end position="492"/>
    </location>
</feature>
<feature type="transmembrane region" description="Helical" evidence="7">
    <location>
        <begin position="225"/>
        <end position="246"/>
    </location>
</feature>
<evidence type="ECO:0000256" key="2">
    <source>
        <dbReference type="ARBA" id="ARBA00022448"/>
    </source>
</evidence>
<dbReference type="Proteomes" id="UP000191135">
    <property type="component" value="Chromosome"/>
</dbReference>
<sequence>MTETVKATRREWVGLVVLSVACLVYSMDLSVLFLAIPSIVRELEPSAPQLLWMNDIYGFMVAGFLVTMGALGDRIGRRKLLLIGAAAFAITSILAAMAQTAGMLIFARALLGIAGATVAPSTLSLIMNMFRDESERNRAIGVWGTAFALGGLVGPLIGGVLLHFFHWGSVFLVNVPIMLALLASGPFLLPEYRSGESPRLDLTSVLLSLATVLPVIYGFKQIAAHGFHATDLLPVFAGIGFGVLFVRRQNRITEPLIDLRLFRLPAFTVSMLVNMAVVFFMFSIFLLQAQFFQLVLGLSPLEAALWSALPGVFFTVMSLQAWRVTNRLGPIPTVITGLVINAIGAAAIGLAAWYQSLAGMLIANVVLGLGFIPAILTTTGLIIGSAPPERGGVASAMSETCAEFGGALGVGLLGSLATVIYRFAMQPVDLSALPPSAAFDTGQTLAGAVDAARELGVSDAPWLTAARDAYCASFAACALVAVLALLALSFSANRVYRREPPRPVEGH</sequence>
<keyword evidence="10" id="KW-1185">Reference proteome</keyword>
<dbReference type="RefSeq" id="WP_018063688.1">
    <property type="nucleotide sequence ID" value="NZ_AQWH01000004.1"/>
</dbReference>
<keyword evidence="2" id="KW-0813">Transport</keyword>
<feature type="transmembrane region" description="Helical" evidence="7">
    <location>
        <begin position="164"/>
        <end position="188"/>
    </location>
</feature>
<evidence type="ECO:0000256" key="6">
    <source>
        <dbReference type="ARBA" id="ARBA00023136"/>
    </source>
</evidence>
<keyword evidence="4 7" id="KW-0812">Transmembrane</keyword>
<dbReference type="PRINTS" id="PR01036">
    <property type="entry name" value="TCRTETB"/>
</dbReference>
<dbReference type="InterPro" id="IPR020846">
    <property type="entry name" value="MFS_dom"/>
</dbReference>
<dbReference type="KEGG" id="mmed:Mame_02387"/>
<keyword evidence="3" id="KW-1003">Cell membrane</keyword>
<feature type="transmembrane region" description="Helical" evidence="7">
    <location>
        <begin position="334"/>
        <end position="354"/>
    </location>
</feature>
<organism evidence="9 10">
    <name type="scientific">Martelella mediterranea DSM 17316</name>
    <dbReference type="NCBI Taxonomy" id="1122214"/>
    <lineage>
        <taxon>Bacteria</taxon>
        <taxon>Pseudomonadati</taxon>
        <taxon>Pseudomonadota</taxon>
        <taxon>Alphaproteobacteria</taxon>
        <taxon>Hyphomicrobiales</taxon>
        <taxon>Aurantimonadaceae</taxon>
        <taxon>Martelella</taxon>
    </lineage>
</organism>
<evidence type="ECO:0000256" key="1">
    <source>
        <dbReference type="ARBA" id="ARBA00004651"/>
    </source>
</evidence>
<name>A0A1U9Z201_9HYPH</name>
<dbReference type="PANTHER" id="PTHR42718:SF47">
    <property type="entry name" value="METHYL VIOLOGEN RESISTANCE PROTEIN SMVA"/>
    <property type="match status" value="1"/>
</dbReference>
<dbReference type="EMBL" id="CP020330">
    <property type="protein sequence ID" value="AQZ51716.1"/>
    <property type="molecule type" value="Genomic_DNA"/>
</dbReference>
<feature type="transmembrane region" description="Helical" evidence="7">
    <location>
        <begin position="267"/>
        <end position="291"/>
    </location>
</feature>
<feature type="transmembrane region" description="Helical" evidence="7">
    <location>
        <begin position="303"/>
        <end position="322"/>
    </location>
</feature>
<feature type="domain" description="Major facilitator superfamily (MFS) profile" evidence="8">
    <location>
        <begin position="14"/>
        <end position="496"/>
    </location>
</feature>
<keyword evidence="6 7" id="KW-0472">Membrane</keyword>
<dbReference type="Pfam" id="PF07690">
    <property type="entry name" value="MFS_1"/>
    <property type="match status" value="1"/>
</dbReference>
<dbReference type="Gene3D" id="1.20.1720.10">
    <property type="entry name" value="Multidrug resistance protein D"/>
    <property type="match status" value="1"/>
</dbReference>
<feature type="transmembrane region" description="Helical" evidence="7">
    <location>
        <begin position="360"/>
        <end position="383"/>
    </location>
</feature>
<keyword evidence="5 7" id="KW-1133">Transmembrane helix</keyword>
<evidence type="ECO:0000256" key="4">
    <source>
        <dbReference type="ARBA" id="ARBA00022692"/>
    </source>
</evidence>
<feature type="transmembrane region" description="Helical" evidence="7">
    <location>
        <begin position="56"/>
        <end position="73"/>
    </location>
</feature>
<evidence type="ECO:0000256" key="3">
    <source>
        <dbReference type="ARBA" id="ARBA00022475"/>
    </source>
</evidence>
<dbReference type="STRING" id="1122214.Mame_02387"/>
<evidence type="ECO:0000313" key="9">
    <source>
        <dbReference type="EMBL" id="AQZ51716.1"/>
    </source>
</evidence>
<accession>A0A1U9Z201</accession>
<feature type="transmembrane region" description="Helical" evidence="7">
    <location>
        <begin position="200"/>
        <end position="219"/>
    </location>
</feature>
<reference evidence="9 10" key="1">
    <citation type="submission" date="2017-03" db="EMBL/GenBank/DDBJ databases">
        <title>Foreign affairs: Plasmid Transfer between Roseobacters and Rhizobia.</title>
        <authorList>
            <person name="Bartling P."/>
            <person name="Bunk B."/>
            <person name="Overmann J."/>
            <person name="Brinkmann H."/>
            <person name="Petersen J."/>
        </authorList>
    </citation>
    <scope>NUCLEOTIDE SEQUENCE [LARGE SCALE GENOMIC DNA]</scope>
    <source>
        <strain evidence="9 10">MACL11</strain>
    </source>
</reference>
<evidence type="ECO:0000313" key="10">
    <source>
        <dbReference type="Proteomes" id="UP000191135"/>
    </source>
</evidence>
<gene>
    <name evidence="9" type="primary">qacA</name>
    <name evidence="9" type="ORF">Mame_02387</name>
</gene>